<sequence>MASEAEAPTSSPSPSLDPRVKCRSRSRAVDLLGCYEPVVGKLGAGQAVEAETLEQALGEALWNFESAVRENVTINGQPWQESSDALQNDTGIKLLEDQLDELIVDVASKRNQYPREVQVQVVRAIKAQQKLLDCCQPVMNSQEIKAEPSQDSYMADLSLSTKIASRHVGDTFKTLSSLIERAEGFSKALSFQPTLELCKVRQQIVSASEGKKETKTDVKDLTSQVEVIPPQTAASNSVLLKIKRRSCSPQKRYPIQQRKIRLDT</sequence>
<feature type="region of interest" description="Disordered" evidence="1">
    <location>
        <begin position="1"/>
        <end position="20"/>
    </location>
</feature>
<dbReference type="CTD" id="25936"/>
<dbReference type="GO" id="GO:0000070">
    <property type="term" value="P:mitotic sister chromatid segregation"/>
    <property type="evidence" value="ECO:0007669"/>
    <property type="project" value="InterPro"/>
</dbReference>
<dbReference type="InParanoid" id="A0A6J0TRZ5"/>
<feature type="compositionally biased region" description="Low complexity" evidence="1">
    <location>
        <begin position="1"/>
        <end position="14"/>
    </location>
</feature>
<dbReference type="FunCoup" id="A0A6J0TRZ5">
    <property type="interactions" value="341"/>
</dbReference>
<keyword evidence="2" id="KW-1185">Reference proteome</keyword>
<dbReference type="Pfam" id="PF08641">
    <property type="entry name" value="Mis14"/>
    <property type="match status" value="1"/>
</dbReference>
<dbReference type="PANTHER" id="PTHR31749">
    <property type="entry name" value="KINETOCHORE-ASSOCIATED PROTEIN NSL1 HOMOLOG"/>
    <property type="match status" value="1"/>
</dbReference>
<dbReference type="AlphaFoldDB" id="A0A6J0TRZ5"/>
<dbReference type="Proteomes" id="UP001652642">
    <property type="component" value="Chromosome 1"/>
</dbReference>
<dbReference type="GeneID" id="110079496"/>
<reference evidence="2" key="1">
    <citation type="submission" date="2025-05" db="UniProtKB">
        <authorList>
            <consortium name="RefSeq"/>
        </authorList>
    </citation>
    <scope>NUCLEOTIDE SEQUENCE [LARGE SCALE GENOMIC DNA]</scope>
</reference>
<protein>
    <submittedName>
        <fullName evidence="3">Kinetochore-associated protein NSL1 homolog</fullName>
    </submittedName>
</protein>
<evidence type="ECO:0000256" key="1">
    <source>
        <dbReference type="SAM" id="MobiDB-lite"/>
    </source>
</evidence>
<gene>
    <name evidence="3" type="primary">NSL1</name>
</gene>
<name>A0A6J0TRZ5_9SAUR</name>
<dbReference type="PANTHER" id="PTHR31749:SF3">
    <property type="entry name" value="KINETOCHORE-ASSOCIATED PROTEIN NSL1 HOMOLOG"/>
    <property type="match status" value="1"/>
</dbReference>
<evidence type="ECO:0000313" key="2">
    <source>
        <dbReference type="Proteomes" id="UP001652642"/>
    </source>
</evidence>
<organism evidence="2 3">
    <name type="scientific">Pogona vitticeps</name>
    <name type="common">central bearded dragon</name>
    <dbReference type="NCBI Taxonomy" id="103695"/>
    <lineage>
        <taxon>Eukaryota</taxon>
        <taxon>Metazoa</taxon>
        <taxon>Chordata</taxon>
        <taxon>Craniata</taxon>
        <taxon>Vertebrata</taxon>
        <taxon>Euteleostomi</taxon>
        <taxon>Lepidosauria</taxon>
        <taxon>Squamata</taxon>
        <taxon>Bifurcata</taxon>
        <taxon>Unidentata</taxon>
        <taxon>Episquamata</taxon>
        <taxon>Toxicofera</taxon>
        <taxon>Iguania</taxon>
        <taxon>Acrodonta</taxon>
        <taxon>Agamidae</taxon>
        <taxon>Amphibolurinae</taxon>
        <taxon>Pogona</taxon>
    </lineage>
</organism>
<dbReference type="OrthoDB" id="5973266at2759"/>
<reference evidence="3" key="2">
    <citation type="submission" date="2025-08" db="UniProtKB">
        <authorList>
            <consortium name="RefSeq"/>
        </authorList>
    </citation>
    <scope>IDENTIFICATION</scope>
</reference>
<accession>A0A6J0TRZ5</accession>
<dbReference type="GO" id="GO:0000444">
    <property type="term" value="C:MIS12/MIND type complex"/>
    <property type="evidence" value="ECO:0007669"/>
    <property type="project" value="TreeGrafter"/>
</dbReference>
<proteinExistence type="predicted"/>
<dbReference type="RefSeq" id="XP_020650298.2">
    <property type="nucleotide sequence ID" value="XM_020794639.2"/>
</dbReference>
<dbReference type="InterPro" id="IPR013950">
    <property type="entry name" value="Mis14/Nsl1"/>
</dbReference>
<evidence type="ECO:0000313" key="3">
    <source>
        <dbReference type="RefSeq" id="XP_020650298.2"/>
    </source>
</evidence>
<dbReference type="KEGG" id="pvt:110079496"/>